<dbReference type="Proteomes" id="UP000184932">
    <property type="component" value="Unassembled WGS sequence"/>
</dbReference>
<keyword evidence="2" id="KW-1185">Reference proteome</keyword>
<dbReference type="EMBL" id="FSRL01000001">
    <property type="protein sequence ID" value="SIN94321.1"/>
    <property type="molecule type" value="Genomic_DNA"/>
</dbReference>
<accession>A0A1N6FGA7</accession>
<reference evidence="2" key="1">
    <citation type="submission" date="2016-11" db="EMBL/GenBank/DDBJ databases">
        <authorList>
            <person name="Varghese N."/>
            <person name="Submissions S."/>
        </authorList>
    </citation>
    <scope>NUCLEOTIDE SEQUENCE [LARGE SCALE GENOMIC DNA]</scope>
    <source>
        <strain evidence="2">DSM 29440</strain>
    </source>
</reference>
<dbReference type="STRING" id="1217970.SAMN05444002_1650"/>
<evidence type="ECO:0000313" key="1">
    <source>
        <dbReference type="EMBL" id="SIN94321.1"/>
    </source>
</evidence>
<dbReference type="AlphaFoldDB" id="A0A1N6FGA7"/>
<proteinExistence type="predicted"/>
<name>A0A1N6FGA7_9RHOB</name>
<dbReference type="OrthoDB" id="9886548at2"/>
<evidence type="ECO:0000313" key="2">
    <source>
        <dbReference type="Proteomes" id="UP000184932"/>
    </source>
</evidence>
<gene>
    <name evidence="1" type="ORF">SAMN05444002_1650</name>
</gene>
<sequence>MALLLMTSSVEAQVKPKQPGTYEAIVARLDACLAAGESDRACVEAALAECLNAGSYEACADHLAAAMLARAEAACAGGLPAPGCKLRVAGEALIAARKEAAK</sequence>
<dbReference type="RefSeq" id="WP_074255700.1">
    <property type="nucleotide sequence ID" value="NZ_FSRL01000001.1"/>
</dbReference>
<protein>
    <submittedName>
        <fullName evidence="1">Uncharacterized protein</fullName>
    </submittedName>
</protein>
<organism evidence="1 2">
    <name type="scientific">Vannielia litorea</name>
    <dbReference type="NCBI Taxonomy" id="1217970"/>
    <lineage>
        <taxon>Bacteria</taxon>
        <taxon>Pseudomonadati</taxon>
        <taxon>Pseudomonadota</taxon>
        <taxon>Alphaproteobacteria</taxon>
        <taxon>Rhodobacterales</taxon>
        <taxon>Paracoccaceae</taxon>
        <taxon>Vannielia</taxon>
    </lineage>
</organism>